<keyword evidence="6" id="KW-0732">Signal</keyword>
<feature type="active site" description="Phosphoserine intermediate" evidence="3">
    <location>
        <position position="134"/>
    </location>
</feature>
<evidence type="ECO:0000313" key="7">
    <source>
        <dbReference type="EMBL" id="VEL30599.1"/>
    </source>
</evidence>
<evidence type="ECO:0000256" key="4">
    <source>
        <dbReference type="PIRSR" id="PIRSR601952-2"/>
    </source>
</evidence>
<dbReference type="AlphaFoldDB" id="A0A448X8E5"/>
<comment type="caution">
    <text evidence="7">The sequence shown here is derived from an EMBL/GenBank/DDBJ whole genome shotgun (WGS) entry which is preliminary data.</text>
</comment>
<dbReference type="OrthoDB" id="5818554at2759"/>
<keyword evidence="4" id="KW-0460">Magnesium</keyword>
<dbReference type="Gene3D" id="3.40.720.10">
    <property type="entry name" value="Alkaline Phosphatase, subunit A"/>
    <property type="match status" value="1"/>
</dbReference>
<dbReference type="Proteomes" id="UP000784294">
    <property type="component" value="Unassembled WGS sequence"/>
</dbReference>
<dbReference type="SUPFAM" id="SSF53649">
    <property type="entry name" value="Alkaline phosphatase-like"/>
    <property type="match status" value="1"/>
</dbReference>
<proteinExistence type="inferred from homology"/>
<dbReference type="Pfam" id="PF00245">
    <property type="entry name" value="Alk_phosphatase"/>
    <property type="match status" value="1"/>
</dbReference>
<dbReference type="InterPro" id="IPR017850">
    <property type="entry name" value="Alkaline_phosphatase_core_sf"/>
</dbReference>
<comment type="cofactor">
    <cofactor evidence="4">
        <name>Mg(2+)</name>
        <dbReference type="ChEBI" id="CHEBI:18420"/>
    </cofactor>
    <text evidence="4">Binds 1 Mg(2+) ion.</text>
</comment>
<evidence type="ECO:0000256" key="5">
    <source>
        <dbReference type="RuleBase" id="RU003946"/>
    </source>
</evidence>
<organism evidence="7 8">
    <name type="scientific">Protopolystoma xenopodis</name>
    <dbReference type="NCBI Taxonomy" id="117903"/>
    <lineage>
        <taxon>Eukaryota</taxon>
        <taxon>Metazoa</taxon>
        <taxon>Spiralia</taxon>
        <taxon>Lophotrochozoa</taxon>
        <taxon>Platyhelminthes</taxon>
        <taxon>Monogenea</taxon>
        <taxon>Polyopisthocotylea</taxon>
        <taxon>Polystomatidea</taxon>
        <taxon>Polystomatidae</taxon>
        <taxon>Protopolystoma</taxon>
    </lineage>
</organism>
<keyword evidence="4" id="KW-0479">Metal-binding</keyword>
<comment type="cofactor">
    <cofactor evidence="4">
        <name>Zn(2+)</name>
        <dbReference type="ChEBI" id="CHEBI:29105"/>
    </cofactor>
    <text evidence="4">Binds 2 Zn(2+) ions.</text>
</comment>
<evidence type="ECO:0000313" key="8">
    <source>
        <dbReference type="Proteomes" id="UP000784294"/>
    </source>
</evidence>
<dbReference type="EC" id="3.1.3.1" evidence="1"/>
<comment type="similarity">
    <text evidence="5">Belongs to the alkaline phosphatase family.</text>
</comment>
<dbReference type="PANTHER" id="PTHR11596">
    <property type="entry name" value="ALKALINE PHOSPHATASE"/>
    <property type="match status" value="1"/>
</dbReference>
<protein>
    <recommendedName>
        <fullName evidence="1">alkaline phosphatase</fullName>
        <ecNumber evidence="1">3.1.3.1</ecNumber>
    </recommendedName>
</protein>
<feature type="chain" id="PRO_5019020262" description="alkaline phosphatase" evidence="6">
    <location>
        <begin position="34"/>
        <end position="159"/>
    </location>
</feature>
<feature type="binding site" evidence="4">
    <location>
        <position position="84"/>
    </location>
    <ligand>
        <name>Mg(2+)</name>
        <dbReference type="ChEBI" id="CHEBI:18420"/>
    </ligand>
</feature>
<evidence type="ECO:0000256" key="2">
    <source>
        <dbReference type="ARBA" id="ARBA00022553"/>
    </source>
</evidence>
<feature type="signal peptide" evidence="6">
    <location>
        <begin position="1"/>
        <end position="33"/>
    </location>
</feature>
<dbReference type="PANTHER" id="PTHR11596:SF5">
    <property type="entry name" value="ALKALINE PHOSPHATASE"/>
    <property type="match status" value="1"/>
</dbReference>
<keyword evidence="8" id="KW-1185">Reference proteome</keyword>
<accession>A0A448X8E5</accession>
<evidence type="ECO:0000256" key="1">
    <source>
        <dbReference type="ARBA" id="ARBA00012647"/>
    </source>
</evidence>
<name>A0A448X8E5_9PLAT</name>
<dbReference type="EMBL" id="CAAALY010113559">
    <property type="protein sequence ID" value="VEL30599.1"/>
    <property type="molecule type" value="Genomic_DNA"/>
</dbReference>
<dbReference type="InterPro" id="IPR001952">
    <property type="entry name" value="Alkaline_phosphatase"/>
</dbReference>
<evidence type="ECO:0000256" key="6">
    <source>
        <dbReference type="SAM" id="SignalP"/>
    </source>
</evidence>
<gene>
    <name evidence="7" type="ORF">PXEA_LOCUS24039</name>
</gene>
<sequence>MRLESRLRVLPTSSSSLAAVTVVLLWLALAVTGLDVDPVEVEPAYWQREARRQLDAALEQPGAYQIGWEAGPRRAKNVVFFLGDGMGVSTVTGMRYMKAQLMGKWAGQVDLVWEAWPSASHIRTFDLERLTTDSAASATAYLTGKSASLLFLKCLQCPS</sequence>
<evidence type="ECO:0000256" key="3">
    <source>
        <dbReference type="PIRSR" id="PIRSR601952-1"/>
    </source>
</evidence>
<reference evidence="7" key="1">
    <citation type="submission" date="2018-11" db="EMBL/GenBank/DDBJ databases">
        <authorList>
            <consortium name="Pathogen Informatics"/>
        </authorList>
    </citation>
    <scope>NUCLEOTIDE SEQUENCE</scope>
</reference>
<feature type="binding site" evidence="4">
    <location>
        <position position="84"/>
    </location>
    <ligand>
        <name>Zn(2+)</name>
        <dbReference type="ChEBI" id="CHEBI:29105"/>
        <label>2</label>
    </ligand>
</feature>
<keyword evidence="2" id="KW-0597">Phosphoprotein</keyword>
<dbReference type="PRINTS" id="PR00113">
    <property type="entry name" value="ALKPHPHTASE"/>
</dbReference>
<dbReference type="GO" id="GO:0004035">
    <property type="term" value="F:alkaline phosphatase activity"/>
    <property type="evidence" value="ECO:0007669"/>
    <property type="project" value="UniProtKB-EC"/>
</dbReference>
<dbReference type="GO" id="GO:0046872">
    <property type="term" value="F:metal ion binding"/>
    <property type="evidence" value="ECO:0007669"/>
    <property type="project" value="UniProtKB-KW"/>
</dbReference>
<keyword evidence="4" id="KW-0862">Zinc</keyword>